<dbReference type="Gene3D" id="1.20.1720.10">
    <property type="entry name" value="Multidrug resistance protein D"/>
    <property type="match status" value="1"/>
</dbReference>
<feature type="transmembrane region" description="Helical" evidence="10">
    <location>
        <begin position="218"/>
        <end position="238"/>
    </location>
</feature>
<feature type="transmembrane region" description="Helical" evidence="10">
    <location>
        <begin position="417"/>
        <end position="435"/>
    </location>
</feature>
<evidence type="ECO:0000256" key="1">
    <source>
        <dbReference type="ARBA" id="ARBA00004651"/>
    </source>
</evidence>
<keyword evidence="7 10" id="KW-0472">Membrane</keyword>
<dbReference type="SUPFAM" id="SSF103473">
    <property type="entry name" value="MFS general substrate transporter"/>
    <property type="match status" value="1"/>
</dbReference>
<feature type="transmembrane region" description="Helical" evidence="10">
    <location>
        <begin position="73"/>
        <end position="90"/>
    </location>
</feature>
<dbReference type="InterPro" id="IPR020846">
    <property type="entry name" value="MFS_dom"/>
</dbReference>
<evidence type="ECO:0000256" key="9">
    <source>
        <dbReference type="SAM" id="MobiDB-lite"/>
    </source>
</evidence>
<gene>
    <name evidence="12" type="ORF">CK936_28080</name>
</gene>
<dbReference type="CDD" id="cd17503">
    <property type="entry name" value="MFS_LmrB_MDR_like"/>
    <property type="match status" value="1"/>
</dbReference>
<comment type="subcellular location">
    <subcellularLocation>
        <location evidence="1">Cell membrane</location>
        <topology evidence="1">Multi-pass membrane protein</topology>
    </subcellularLocation>
</comment>
<comment type="similarity">
    <text evidence="2">Belongs to the major facilitator superfamily. EmrB family.</text>
</comment>
<dbReference type="NCBIfam" id="TIGR00711">
    <property type="entry name" value="efflux_EmrB"/>
    <property type="match status" value="1"/>
</dbReference>
<dbReference type="GO" id="GO:0022857">
    <property type="term" value="F:transmembrane transporter activity"/>
    <property type="evidence" value="ECO:0007669"/>
    <property type="project" value="InterPro"/>
</dbReference>
<accession>A0A2A2D2D5</accession>
<comment type="caution">
    <text evidence="12">The sequence shown here is derived from an EMBL/GenBank/DDBJ whole genome shotgun (WGS) entry which is preliminary data.</text>
</comment>
<feature type="transmembrane region" description="Helical" evidence="10">
    <location>
        <begin position="31"/>
        <end position="53"/>
    </location>
</feature>
<dbReference type="GO" id="GO:0005886">
    <property type="term" value="C:plasma membrane"/>
    <property type="evidence" value="ECO:0007669"/>
    <property type="project" value="UniProtKB-SubCell"/>
</dbReference>
<feature type="transmembrane region" description="Helical" evidence="10">
    <location>
        <begin position="244"/>
        <end position="265"/>
    </location>
</feature>
<evidence type="ECO:0000256" key="6">
    <source>
        <dbReference type="ARBA" id="ARBA00022989"/>
    </source>
</evidence>
<dbReference type="RefSeq" id="WP_095583752.1">
    <property type="nucleotide sequence ID" value="NZ_JAJQQQ010000001.1"/>
</dbReference>
<organism evidence="12 13">
    <name type="scientific">Streptomyces albireticuli</name>
    <dbReference type="NCBI Taxonomy" id="1940"/>
    <lineage>
        <taxon>Bacteria</taxon>
        <taxon>Bacillati</taxon>
        <taxon>Actinomycetota</taxon>
        <taxon>Actinomycetes</taxon>
        <taxon>Kitasatosporales</taxon>
        <taxon>Streptomycetaceae</taxon>
        <taxon>Streptomyces</taxon>
    </lineage>
</organism>
<dbReference type="InterPro" id="IPR036259">
    <property type="entry name" value="MFS_trans_sf"/>
</dbReference>
<feature type="transmembrane region" description="Helical" evidence="10">
    <location>
        <begin position="318"/>
        <end position="339"/>
    </location>
</feature>
<evidence type="ECO:0000256" key="2">
    <source>
        <dbReference type="ARBA" id="ARBA00008537"/>
    </source>
</evidence>
<evidence type="ECO:0000256" key="4">
    <source>
        <dbReference type="ARBA" id="ARBA00022475"/>
    </source>
</evidence>
<feature type="transmembrane region" description="Helical" evidence="10">
    <location>
        <begin position="346"/>
        <end position="368"/>
    </location>
</feature>
<feature type="region of interest" description="Disordered" evidence="9">
    <location>
        <begin position="1"/>
        <end position="22"/>
    </location>
</feature>
<keyword evidence="6 10" id="KW-1133">Transmembrane helix</keyword>
<evidence type="ECO:0000259" key="11">
    <source>
        <dbReference type="PROSITE" id="PS50850"/>
    </source>
</evidence>
<dbReference type="Gene3D" id="1.20.1250.20">
    <property type="entry name" value="MFS general substrate transporter like domains"/>
    <property type="match status" value="1"/>
</dbReference>
<name>A0A2A2D2D5_9ACTN</name>
<evidence type="ECO:0000256" key="10">
    <source>
        <dbReference type="SAM" id="Phobius"/>
    </source>
</evidence>
<feature type="transmembrane region" description="Helical" evidence="10">
    <location>
        <begin position="97"/>
        <end position="116"/>
    </location>
</feature>
<sequence length="499" mass="52107">MAAYDDRAGTPDGAATAPAEKPGLSPQARQAVLVVLLGAILAFLDSTVVNVALRHLSLDFDTSLDTVQWVVTSYLLALAAVIPLSAWAARRYGPRRLYAWSLAVFTLASVLCGLATSAETLIVFRVLQGVGGGLMMPVGQMILVRAAGPQGLARVMSAIGVPMVLTPVFGPTIGGLLLDHAGWEWIFWINVPIGLLALYLTVRLLPRDETEEAGPLDAIGLFLVSVGVVGVTYGLAQAGQRGDLLAADVLLPFLVGLALTAAFVLRALKVEHPLLDLRLYRNKMFSAASFATFAMGAAIFGGMILMPLYYQVVRHEDAVATGLLLAPQGIGAAVAMWLSGRLFEKIGSLTAVIGGAICVAATVPFVLISSGSSYWLLSVAMVARGFGIGMAGMPAMTAAFRALEPAQVGDATPQLNMLQRVGGSMGTALFVVVLQQHLDDAGARPSEQASGFGTTFIWVLAAAVIATLPAVLMTALERRAARAAEGVPDDTGTEARSAV</sequence>
<feature type="transmembrane region" description="Helical" evidence="10">
    <location>
        <begin position="285"/>
        <end position="306"/>
    </location>
</feature>
<evidence type="ECO:0000256" key="3">
    <source>
        <dbReference type="ARBA" id="ARBA00022448"/>
    </source>
</evidence>
<feature type="transmembrane region" description="Helical" evidence="10">
    <location>
        <begin position="155"/>
        <end position="173"/>
    </location>
</feature>
<keyword evidence="8" id="KW-0046">Antibiotic resistance</keyword>
<keyword evidence="3" id="KW-0813">Transport</keyword>
<feature type="transmembrane region" description="Helical" evidence="10">
    <location>
        <begin position="122"/>
        <end position="143"/>
    </location>
</feature>
<keyword evidence="5 10" id="KW-0812">Transmembrane</keyword>
<feature type="compositionally biased region" description="Low complexity" evidence="9">
    <location>
        <begin position="10"/>
        <end position="19"/>
    </location>
</feature>
<dbReference type="Proteomes" id="UP000218944">
    <property type="component" value="Unassembled WGS sequence"/>
</dbReference>
<dbReference type="InterPro" id="IPR004638">
    <property type="entry name" value="EmrB-like"/>
</dbReference>
<protein>
    <submittedName>
        <fullName evidence="12">MFS transporter</fullName>
    </submittedName>
</protein>
<proteinExistence type="inferred from homology"/>
<reference evidence="12 13" key="1">
    <citation type="submission" date="2017-08" db="EMBL/GenBank/DDBJ databases">
        <title>Genome sequence of Streptomyces albireticuli NRRL B-1670.</title>
        <authorList>
            <person name="Graham D.E."/>
            <person name="Mahan K.M."/>
            <person name="Klingeman D.M."/>
            <person name="Hettich R.L."/>
            <person name="Parry R.J."/>
            <person name="Spain J.C."/>
        </authorList>
    </citation>
    <scope>NUCLEOTIDE SEQUENCE [LARGE SCALE GENOMIC DNA]</scope>
    <source>
        <strain evidence="12 13">NRRL B-1670</strain>
    </source>
</reference>
<evidence type="ECO:0000313" key="12">
    <source>
        <dbReference type="EMBL" id="PAU45685.1"/>
    </source>
</evidence>
<dbReference type="PANTHER" id="PTHR42718">
    <property type="entry name" value="MAJOR FACILITATOR SUPERFAMILY MULTIDRUG TRANSPORTER MFSC"/>
    <property type="match status" value="1"/>
</dbReference>
<evidence type="ECO:0000256" key="8">
    <source>
        <dbReference type="ARBA" id="ARBA00023251"/>
    </source>
</evidence>
<feature type="transmembrane region" description="Helical" evidence="10">
    <location>
        <begin position="455"/>
        <end position="476"/>
    </location>
</feature>
<feature type="domain" description="Major facilitator superfamily (MFS) profile" evidence="11">
    <location>
        <begin position="31"/>
        <end position="478"/>
    </location>
</feature>
<keyword evidence="13" id="KW-1185">Reference proteome</keyword>
<dbReference type="AlphaFoldDB" id="A0A2A2D2D5"/>
<dbReference type="EMBL" id="NSJV01000545">
    <property type="protein sequence ID" value="PAU45685.1"/>
    <property type="molecule type" value="Genomic_DNA"/>
</dbReference>
<dbReference type="Pfam" id="PF07690">
    <property type="entry name" value="MFS_1"/>
    <property type="match status" value="1"/>
</dbReference>
<evidence type="ECO:0000256" key="7">
    <source>
        <dbReference type="ARBA" id="ARBA00023136"/>
    </source>
</evidence>
<feature type="transmembrane region" description="Helical" evidence="10">
    <location>
        <begin position="374"/>
        <end position="396"/>
    </location>
</feature>
<feature type="transmembrane region" description="Helical" evidence="10">
    <location>
        <begin position="185"/>
        <end position="206"/>
    </location>
</feature>
<dbReference type="GO" id="GO:0046677">
    <property type="term" value="P:response to antibiotic"/>
    <property type="evidence" value="ECO:0007669"/>
    <property type="project" value="UniProtKB-KW"/>
</dbReference>
<dbReference type="PROSITE" id="PS50850">
    <property type="entry name" value="MFS"/>
    <property type="match status" value="1"/>
</dbReference>
<dbReference type="PANTHER" id="PTHR42718:SF9">
    <property type="entry name" value="MAJOR FACILITATOR SUPERFAMILY MULTIDRUG TRANSPORTER MFSC"/>
    <property type="match status" value="1"/>
</dbReference>
<dbReference type="InterPro" id="IPR011701">
    <property type="entry name" value="MFS"/>
</dbReference>
<keyword evidence="4" id="KW-1003">Cell membrane</keyword>
<evidence type="ECO:0000256" key="5">
    <source>
        <dbReference type="ARBA" id="ARBA00022692"/>
    </source>
</evidence>
<evidence type="ECO:0000313" key="13">
    <source>
        <dbReference type="Proteomes" id="UP000218944"/>
    </source>
</evidence>